<dbReference type="GO" id="GO:0036499">
    <property type="term" value="P:PERK-mediated unfolded protein response"/>
    <property type="evidence" value="ECO:0007007"/>
    <property type="project" value="WormBase"/>
</dbReference>
<dbReference type="eggNOG" id="KOG1695">
    <property type="taxonomic scope" value="Eukaryota"/>
</dbReference>
<dbReference type="SFLD" id="SFLDS00019">
    <property type="entry name" value="Glutathione_Transferase_(cytos"/>
    <property type="match status" value="1"/>
</dbReference>
<keyword evidence="9" id="KW-1185">Reference proteome</keyword>
<dbReference type="InterPro" id="IPR010987">
    <property type="entry name" value="Glutathione-S-Trfase_C-like"/>
</dbReference>
<dbReference type="GO" id="GO:0004364">
    <property type="term" value="F:glutathione transferase activity"/>
    <property type="evidence" value="ECO:0000318"/>
    <property type="project" value="GO_Central"/>
</dbReference>
<evidence type="ECO:0000313" key="10">
    <source>
        <dbReference type="WormBase" id="F35E8.8"/>
    </source>
</evidence>
<dbReference type="CTD" id="185299"/>
<dbReference type="InterPro" id="IPR036282">
    <property type="entry name" value="Glutathione-S-Trfase_C_sf"/>
</dbReference>
<dbReference type="Pfam" id="PF14497">
    <property type="entry name" value="GST_C_3"/>
    <property type="match status" value="1"/>
</dbReference>
<dbReference type="CDD" id="cd03039">
    <property type="entry name" value="GST_N_Sigma_like"/>
    <property type="match status" value="1"/>
</dbReference>
<evidence type="ECO:0000259" key="7">
    <source>
        <dbReference type="PROSITE" id="PS50405"/>
    </source>
</evidence>
<dbReference type="PANTHER" id="PTHR11571">
    <property type="entry name" value="GLUTATHIONE S-TRANSFERASE"/>
    <property type="match status" value="1"/>
</dbReference>
<dbReference type="PaxDb" id="6239-F35E8.8"/>
<dbReference type="OMA" id="APYNQLP"/>
<dbReference type="PROSITE" id="PS50405">
    <property type="entry name" value="GST_CTER"/>
    <property type="match status" value="1"/>
</dbReference>
<dbReference type="InterPro" id="IPR036249">
    <property type="entry name" value="Thioredoxin-like_sf"/>
</dbReference>
<dbReference type="Bgee" id="WBGene00001786">
    <property type="expression patterns" value="Expressed in larva and 3 other cell types or tissues"/>
</dbReference>
<dbReference type="HOGENOM" id="CLU_039475_1_1_1"/>
<evidence type="ECO:0000256" key="1">
    <source>
        <dbReference type="ARBA" id="ARBA00012452"/>
    </source>
</evidence>
<dbReference type="PANTHER" id="PTHR11571:SF132">
    <property type="entry name" value="GLUTATHIONE TRANSFERASE-RELATED"/>
    <property type="match status" value="1"/>
</dbReference>
<dbReference type="FunFam" id="1.20.1050.10:FF:000031">
    <property type="entry name" value="Glutathione S-Transferase"/>
    <property type="match status" value="1"/>
</dbReference>
<dbReference type="PIR" id="T21787">
    <property type="entry name" value="T21787"/>
</dbReference>
<dbReference type="FunCoup" id="O45451">
    <property type="interactions" value="120"/>
</dbReference>
<dbReference type="WormBase" id="F35E8.8">
    <property type="protein sequence ID" value="CE15958"/>
    <property type="gene ID" value="WBGene00001786"/>
    <property type="gene designation" value="gst-38"/>
</dbReference>
<dbReference type="PROSITE" id="PS50404">
    <property type="entry name" value="GST_NTER"/>
    <property type="match status" value="1"/>
</dbReference>
<dbReference type="EC" id="2.5.1.18" evidence="1"/>
<dbReference type="PhylomeDB" id="O45451"/>
<dbReference type="AlphaFoldDB" id="O45451"/>
<reference evidence="8 9" key="1">
    <citation type="journal article" date="1998" name="Science">
        <title>Genome sequence of the nematode C. elegans: a platform for investigating biology.</title>
        <authorList>
            <consortium name="The C. elegans sequencing consortium"/>
            <person name="Sulson J.E."/>
            <person name="Waterston R."/>
        </authorList>
    </citation>
    <scope>NUCLEOTIDE SEQUENCE [LARGE SCALE GENOMIC DNA]</scope>
    <source>
        <strain evidence="8 9">Bristol N2</strain>
    </source>
</reference>
<dbReference type="DIP" id="DIP-25133N"/>
<comment type="similarity">
    <text evidence="3">Belongs to the GST superfamily. Sigma family.</text>
</comment>
<evidence type="ECO:0007829" key="11">
    <source>
        <dbReference type="PeptideAtlas" id="O45451"/>
    </source>
</evidence>
<dbReference type="GO" id="GO:0005737">
    <property type="term" value="C:cytoplasm"/>
    <property type="evidence" value="ECO:0007669"/>
    <property type="project" value="UniProtKB-ARBA"/>
</dbReference>
<comment type="catalytic activity">
    <reaction evidence="4">
        <text>RX + glutathione = an S-substituted glutathione + a halide anion + H(+)</text>
        <dbReference type="Rhea" id="RHEA:16437"/>
        <dbReference type="ChEBI" id="CHEBI:15378"/>
        <dbReference type="ChEBI" id="CHEBI:16042"/>
        <dbReference type="ChEBI" id="CHEBI:17792"/>
        <dbReference type="ChEBI" id="CHEBI:57925"/>
        <dbReference type="ChEBI" id="CHEBI:90779"/>
        <dbReference type="EC" id="2.5.1.18"/>
    </reaction>
</comment>
<evidence type="ECO:0000256" key="2">
    <source>
        <dbReference type="ARBA" id="ARBA00022679"/>
    </source>
</evidence>
<dbReference type="InParanoid" id="O45451"/>
<dbReference type="SFLD" id="SFLDG00363">
    <property type="entry name" value="AMPS_(cytGST):_Alpha-__Mu-__Pi"/>
    <property type="match status" value="1"/>
</dbReference>
<dbReference type="PeptideAtlas" id="O45451"/>
<dbReference type="SUPFAM" id="SSF47616">
    <property type="entry name" value="GST C-terminal domain-like"/>
    <property type="match status" value="1"/>
</dbReference>
<dbReference type="InterPro" id="IPR004045">
    <property type="entry name" value="Glutathione_S-Trfase_N"/>
</dbReference>
<dbReference type="InterPro" id="IPR004046">
    <property type="entry name" value="GST_C"/>
</dbReference>
<dbReference type="InterPro" id="IPR050213">
    <property type="entry name" value="GST_superfamily"/>
</dbReference>
<dbReference type="Gene3D" id="1.20.1050.10">
    <property type="match status" value="1"/>
</dbReference>
<dbReference type="UCSC" id="F35E8.8">
    <property type="organism name" value="c. elegans"/>
</dbReference>
<dbReference type="CDD" id="cd03192">
    <property type="entry name" value="GST_C_Sigma_like"/>
    <property type="match status" value="1"/>
</dbReference>
<organism evidence="8 9">
    <name type="scientific">Caenorhabditis elegans</name>
    <dbReference type="NCBI Taxonomy" id="6239"/>
    <lineage>
        <taxon>Eukaryota</taxon>
        <taxon>Metazoa</taxon>
        <taxon>Ecdysozoa</taxon>
        <taxon>Nematoda</taxon>
        <taxon>Chromadorea</taxon>
        <taxon>Rhabditida</taxon>
        <taxon>Rhabditina</taxon>
        <taxon>Rhabditomorpha</taxon>
        <taxon>Rhabditoidea</taxon>
        <taxon>Rhabditidae</taxon>
        <taxon>Peloderinae</taxon>
        <taxon>Caenorhabditis</taxon>
    </lineage>
</organism>
<keyword evidence="2 8" id="KW-0808">Transferase</keyword>
<keyword evidence="11" id="KW-1267">Proteomics identification</keyword>
<dbReference type="GO" id="GO:0004602">
    <property type="term" value="F:glutathione peroxidase activity"/>
    <property type="evidence" value="ECO:0007669"/>
    <property type="project" value="UniProtKB-ARBA"/>
</dbReference>
<protein>
    <recommendedName>
        <fullName evidence="1">glutathione transferase</fullName>
        <ecNumber evidence="1">2.5.1.18</ecNumber>
    </recommendedName>
    <alternativeName>
        <fullName evidence="5">GST class-sigma</fullName>
    </alternativeName>
</protein>
<dbReference type="GeneID" id="185299"/>
<dbReference type="EMBL" id="BX284605">
    <property type="protein sequence ID" value="CAB04293.1"/>
    <property type="molecule type" value="Genomic_DNA"/>
</dbReference>
<evidence type="ECO:0000256" key="3">
    <source>
        <dbReference type="ARBA" id="ARBA00038317"/>
    </source>
</evidence>
<evidence type="ECO:0000313" key="8">
    <source>
        <dbReference type="EMBL" id="CAB04293.1"/>
    </source>
</evidence>
<dbReference type="GO" id="GO:0006749">
    <property type="term" value="P:glutathione metabolic process"/>
    <property type="evidence" value="ECO:0000318"/>
    <property type="project" value="GO_Central"/>
</dbReference>
<dbReference type="SMR" id="O45451"/>
<feature type="domain" description="GST N-terminal" evidence="6">
    <location>
        <begin position="2"/>
        <end position="81"/>
    </location>
</feature>
<dbReference type="SUPFAM" id="SSF52833">
    <property type="entry name" value="Thioredoxin-like"/>
    <property type="match status" value="1"/>
</dbReference>
<dbReference type="SFLD" id="SFLDG01205">
    <property type="entry name" value="AMPS.1"/>
    <property type="match status" value="1"/>
</dbReference>
<dbReference type="OrthoDB" id="414243at2759"/>
<dbReference type="FunFam" id="3.40.30.10:FF:000035">
    <property type="entry name" value="hematopoietic prostaglandin D synthase"/>
    <property type="match status" value="1"/>
</dbReference>
<sequence length="209" mass="23762">MVSYKLTYFDGRGAGELCRQIFAAAEQKYEDNRLTDEEWEKFKAAGKTPYNQLPMLEVDGKPLAQSHAMARYLAREFGFNGKSRWEEAQVNSLADQYKDYYAEARPYLAVKLGYTEGDAEALYTSVYLPVFKKHYGFFVNALKASGSGFLVGNSLTFIDLLVAQHSADLLGREKSDLFNDVPEMKAHSEKVQSIPQIKKWIETRPASDW</sequence>
<dbReference type="RefSeq" id="NP_506983.1">
    <property type="nucleotide sequence ID" value="NM_074582.6"/>
</dbReference>
<dbReference type="AGR" id="WB:WBGene00001786"/>
<gene>
    <name evidence="8 10" type="primary">gst-38</name>
    <name evidence="8" type="ORF">CELE_F35E8.8</name>
    <name evidence="10" type="ORF">F35E8.8</name>
</gene>
<dbReference type="GO" id="GO:0045087">
    <property type="term" value="P:innate immune response"/>
    <property type="evidence" value="ECO:0007007"/>
    <property type="project" value="WormBase"/>
</dbReference>
<dbReference type="Proteomes" id="UP000001940">
    <property type="component" value="Chromosome V"/>
</dbReference>
<dbReference type="KEGG" id="cel:CELE_F35E8.8"/>
<feature type="domain" description="GST C-terminal" evidence="7">
    <location>
        <begin position="83"/>
        <end position="209"/>
    </location>
</feature>
<evidence type="ECO:0000313" key="9">
    <source>
        <dbReference type="Proteomes" id="UP000001940"/>
    </source>
</evidence>
<dbReference type="Gene3D" id="3.40.30.10">
    <property type="entry name" value="Glutaredoxin"/>
    <property type="match status" value="1"/>
</dbReference>
<proteinExistence type="evidence at protein level"/>
<accession>O45451</accession>
<evidence type="ECO:0000256" key="5">
    <source>
        <dbReference type="ARBA" id="ARBA00078118"/>
    </source>
</evidence>
<dbReference type="Pfam" id="PF02798">
    <property type="entry name" value="GST_N"/>
    <property type="match status" value="1"/>
</dbReference>
<dbReference type="InterPro" id="IPR040079">
    <property type="entry name" value="Glutathione_S-Trfase"/>
</dbReference>
<dbReference type="STRING" id="6239.F35E8.8.1"/>
<name>O45451_CAEEL</name>
<evidence type="ECO:0000256" key="4">
    <source>
        <dbReference type="ARBA" id="ARBA00047960"/>
    </source>
</evidence>
<evidence type="ECO:0000259" key="6">
    <source>
        <dbReference type="PROSITE" id="PS50404"/>
    </source>
</evidence>